<reference evidence="1" key="1">
    <citation type="submission" date="2022-04" db="EMBL/GenBank/DDBJ databases">
        <title>Carnegiea gigantea Genome sequencing and assembly v2.</title>
        <authorList>
            <person name="Copetti D."/>
            <person name="Sanderson M.J."/>
            <person name="Burquez A."/>
            <person name="Wojciechowski M.F."/>
        </authorList>
    </citation>
    <scope>NUCLEOTIDE SEQUENCE</scope>
    <source>
        <strain evidence="1">SGP5-SGP5p</strain>
        <tissue evidence="1">Aerial part</tissue>
    </source>
</reference>
<organism evidence="1 2">
    <name type="scientific">Carnegiea gigantea</name>
    <dbReference type="NCBI Taxonomy" id="171969"/>
    <lineage>
        <taxon>Eukaryota</taxon>
        <taxon>Viridiplantae</taxon>
        <taxon>Streptophyta</taxon>
        <taxon>Embryophyta</taxon>
        <taxon>Tracheophyta</taxon>
        <taxon>Spermatophyta</taxon>
        <taxon>Magnoliopsida</taxon>
        <taxon>eudicotyledons</taxon>
        <taxon>Gunneridae</taxon>
        <taxon>Pentapetalae</taxon>
        <taxon>Caryophyllales</taxon>
        <taxon>Cactineae</taxon>
        <taxon>Cactaceae</taxon>
        <taxon>Cactoideae</taxon>
        <taxon>Echinocereeae</taxon>
        <taxon>Carnegiea</taxon>
    </lineage>
</organism>
<evidence type="ECO:0000313" key="2">
    <source>
        <dbReference type="Proteomes" id="UP001153076"/>
    </source>
</evidence>
<protein>
    <submittedName>
        <fullName evidence="1">Uncharacterized protein</fullName>
    </submittedName>
</protein>
<keyword evidence="2" id="KW-1185">Reference proteome</keyword>
<gene>
    <name evidence="1" type="ORF">Cgig2_003702</name>
</gene>
<comment type="caution">
    <text evidence="1">The sequence shown here is derived from an EMBL/GenBank/DDBJ whole genome shotgun (WGS) entry which is preliminary data.</text>
</comment>
<name>A0A9Q1KFY8_9CARY</name>
<dbReference type="EMBL" id="JAKOGI010000137">
    <property type="protein sequence ID" value="KAJ8442658.1"/>
    <property type="molecule type" value="Genomic_DNA"/>
</dbReference>
<dbReference type="AlphaFoldDB" id="A0A9Q1KFY8"/>
<dbReference type="Proteomes" id="UP001153076">
    <property type="component" value="Unassembled WGS sequence"/>
</dbReference>
<proteinExistence type="predicted"/>
<evidence type="ECO:0000313" key="1">
    <source>
        <dbReference type="EMBL" id="KAJ8442658.1"/>
    </source>
</evidence>
<accession>A0A9Q1KFY8</accession>
<sequence>MASTLPRTSSHPILLSFSSVASSILLKGSKSFLLSRVSAFLALSVKAEYSSRERLILAETMLSLLDKHLISARARDSAALAASSSFFAATHLISITLSPDLRFDRSTDSSKIISALIKQLIKGVSLKILQVSQHASWQNQQDLSPHVLLEELNSAHQTLRAELIRIQELLLAT</sequence>